<evidence type="ECO:0000256" key="4">
    <source>
        <dbReference type="SAM" id="MobiDB-lite"/>
    </source>
</evidence>
<dbReference type="STRING" id="28189.CCYN74_10187"/>
<reference evidence="6" key="1">
    <citation type="submission" date="2015-01" db="EMBL/GenBank/DDBJ databases">
        <authorList>
            <person name="MANFREDI Pablo"/>
        </authorList>
    </citation>
    <scope>NUCLEOTIDE SEQUENCE [LARGE SCALE GENOMIC DNA]</scope>
    <source>
        <strain evidence="6">Ccyn2B</strain>
    </source>
</reference>
<dbReference type="eggNOG" id="COG0629">
    <property type="taxonomic scope" value="Bacteria"/>
</dbReference>
<organism evidence="5 6">
    <name type="scientific">Capnocytophaga cynodegmi</name>
    <dbReference type="NCBI Taxonomy" id="28189"/>
    <lineage>
        <taxon>Bacteria</taxon>
        <taxon>Pseudomonadati</taxon>
        <taxon>Bacteroidota</taxon>
        <taxon>Flavobacteriia</taxon>
        <taxon>Flavobacteriales</taxon>
        <taxon>Flavobacteriaceae</taxon>
        <taxon>Capnocytophaga</taxon>
    </lineage>
</organism>
<dbReference type="Proteomes" id="UP000038055">
    <property type="component" value="Unassembled WGS sequence"/>
</dbReference>
<dbReference type="AlphaFoldDB" id="A0A0B7GZK0"/>
<comment type="subunit">
    <text evidence="2">Homotetramer.</text>
</comment>
<evidence type="ECO:0000256" key="1">
    <source>
        <dbReference type="ARBA" id="ARBA00023125"/>
    </source>
</evidence>
<keyword evidence="6" id="KW-1185">Reference proteome</keyword>
<dbReference type="CDD" id="cd04496">
    <property type="entry name" value="SSB_OBF"/>
    <property type="match status" value="1"/>
</dbReference>
<feature type="compositionally biased region" description="Polar residues" evidence="4">
    <location>
        <begin position="116"/>
        <end position="126"/>
    </location>
</feature>
<evidence type="ECO:0000256" key="3">
    <source>
        <dbReference type="PIRNR" id="PIRNR002070"/>
    </source>
</evidence>
<dbReference type="GO" id="GO:0006260">
    <property type="term" value="P:DNA replication"/>
    <property type="evidence" value="ECO:0007669"/>
    <property type="project" value="InterPro"/>
</dbReference>
<dbReference type="Pfam" id="PF00436">
    <property type="entry name" value="SSB"/>
    <property type="match status" value="1"/>
</dbReference>
<dbReference type="PANTHER" id="PTHR10302:SF0">
    <property type="entry name" value="SINGLE-STRANDED DNA-BINDING PROTEIN, MITOCHONDRIAL"/>
    <property type="match status" value="1"/>
</dbReference>
<sequence>MNGTLNKVMLIGRLGDNIKLTYFEGGNCIGRFPLATNEEYVNRATNEKVVETDWHTIVVRNKLAEVIEKYTTKGDLIYVEGRLKTRQWQAEDGSMRYTTEVYVTDMNLLPNRRENQNSPSSPSEGNFSKEDNGMPF</sequence>
<feature type="compositionally biased region" description="Basic and acidic residues" evidence="4">
    <location>
        <begin position="127"/>
        <end position="136"/>
    </location>
</feature>
<keyword evidence="1 2" id="KW-0238">DNA-binding</keyword>
<evidence type="ECO:0000256" key="2">
    <source>
        <dbReference type="HAMAP-Rule" id="MF_00984"/>
    </source>
</evidence>
<dbReference type="PIRSF" id="PIRSF002070">
    <property type="entry name" value="SSB"/>
    <property type="match status" value="1"/>
</dbReference>
<dbReference type="RefSeq" id="WP_041990034.1">
    <property type="nucleotide sequence ID" value="NZ_CDOD01000003.1"/>
</dbReference>
<dbReference type="HAMAP" id="MF_00984">
    <property type="entry name" value="SSB"/>
    <property type="match status" value="1"/>
</dbReference>
<dbReference type="EMBL" id="CDOD01000003">
    <property type="protein sequence ID" value="CEN32590.1"/>
    <property type="molecule type" value="Genomic_DNA"/>
</dbReference>
<dbReference type="InterPro" id="IPR012340">
    <property type="entry name" value="NA-bd_OB-fold"/>
</dbReference>
<name>A0A0B7GZK0_9FLAO</name>
<dbReference type="PROSITE" id="PS50935">
    <property type="entry name" value="SSB"/>
    <property type="match status" value="1"/>
</dbReference>
<dbReference type="NCBIfam" id="TIGR00621">
    <property type="entry name" value="ssb"/>
    <property type="match status" value="1"/>
</dbReference>
<dbReference type="GO" id="GO:0009295">
    <property type="term" value="C:nucleoid"/>
    <property type="evidence" value="ECO:0007669"/>
    <property type="project" value="TreeGrafter"/>
</dbReference>
<dbReference type="PANTHER" id="PTHR10302">
    <property type="entry name" value="SINGLE-STRANDED DNA-BINDING PROTEIN"/>
    <property type="match status" value="1"/>
</dbReference>
<accession>A0A0B7GZK0</accession>
<feature type="region of interest" description="Disordered" evidence="4">
    <location>
        <begin position="109"/>
        <end position="136"/>
    </location>
</feature>
<evidence type="ECO:0000313" key="5">
    <source>
        <dbReference type="EMBL" id="CEN32590.1"/>
    </source>
</evidence>
<comment type="caution">
    <text evidence="2">Lacks conserved residue(s) required for the propagation of feature annotation.</text>
</comment>
<dbReference type="GO" id="GO:0003697">
    <property type="term" value="F:single-stranded DNA binding"/>
    <property type="evidence" value="ECO:0007669"/>
    <property type="project" value="UniProtKB-UniRule"/>
</dbReference>
<protein>
    <recommendedName>
        <fullName evidence="2 3">Single-stranded DNA-binding protein</fullName>
        <shortName evidence="2">SSB</shortName>
    </recommendedName>
</protein>
<proteinExistence type="inferred from homology"/>
<dbReference type="InterPro" id="IPR000424">
    <property type="entry name" value="Primosome_PriB/ssb"/>
</dbReference>
<evidence type="ECO:0000313" key="6">
    <source>
        <dbReference type="Proteomes" id="UP000038055"/>
    </source>
</evidence>
<dbReference type="SUPFAM" id="SSF50249">
    <property type="entry name" value="Nucleic acid-binding proteins"/>
    <property type="match status" value="1"/>
</dbReference>
<dbReference type="Gene3D" id="2.40.50.140">
    <property type="entry name" value="Nucleic acid-binding proteins"/>
    <property type="match status" value="1"/>
</dbReference>
<gene>
    <name evidence="5" type="ORF">CCYN2B_110109</name>
</gene>
<dbReference type="InterPro" id="IPR011344">
    <property type="entry name" value="ssDNA-bd"/>
</dbReference>